<keyword evidence="2" id="KW-0677">Repeat</keyword>
<dbReference type="SUPFAM" id="SSF52540">
    <property type="entry name" value="P-loop containing nucleoside triphosphate hydrolases"/>
    <property type="match status" value="1"/>
</dbReference>
<proteinExistence type="inferred from homology"/>
<dbReference type="PANTHER" id="PTHR36766:SF3">
    <property type="entry name" value="RPW8 DOMAIN-CONTAINING PROTEIN"/>
    <property type="match status" value="1"/>
</dbReference>
<evidence type="ECO:0000259" key="4">
    <source>
        <dbReference type="PROSITE" id="PS51153"/>
    </source>
</evidence>
<feature type="domain" description="RPW8" evidence="4">
    <location>
        <begin position="1"/>
        <end position="150"/>
    </location>
</feature>
<comment type="similarity">
    <text evidence="1">Belongs to the disease resistance NB-LRR family.</text>
</comment>
<protein>
    <recommendedName>
        <fullName evidence="4">RPW8 domain-containing protein</fullName>
    </recommendedName>
</protein>
<dbReference type="GO" id="GO:0043531">
    <property type="term" value="F:ADP binding"/>
    <property type="evidence" value="ECO:0007669"/>
    <property type="project" value="InterPro"/>
</dbReference>
<keyword evidence="3" id="KW-0611">Plant defense</keyword>
<accession>A0AAW1VIT4</accession>
<name>A0AAW1VIT4_RUBAR</name>
<dbReference type="InterPro" id="IPR032675">
    <property type="entry name" value="LRR_dom_sf"/>
</dbReference>
<dbReference type="InterPro" id="IPR008808">
    <property type="entry name" value="Powdery_mildew-R_dom"/>
</dbReference>
<dbReference type="GO" id="GO:0006952">
    <property type="term" value="P:defense response"/>
    <property type="evidence" value="ECO:0007669"/>
    <property type="project" value="UniProtKB-KW"/>
</dbReference>
<sequence>MADLVSGGAIGIPFTILYEVIKEVVVKTSMFQPLLDELNSKIDALKPLIDEIDKYNKVLDRREEELRDFKMQMEKGPELIRKCSNLSRWKSYKKYKYSNQLLELQNSLQNLLFILSVQQARDVKANLVATKNVENVAQRVDANVVELKEKGINLMKETLDEVKNLGTIVQQIDMKGEVKDQIDCEVPEPPLVTVGLNVPLRELKMKLLRDPKVSMLVLTAPGGCGKTTLATKFCQDEEVKDKFKNNIFFVTVSKKSNFNLIVQGLHQRKSADVPTFQDEATAVKWLHKFLKEEGQNHVLLVLDDVWSESKYLLEKFDEVKMPNFKILVTSRLQFPEYGSIYHLKTLNERDAMTLFRHSASLEDGQWNNLARKIAAPCKGYPLAIKVVGKSLRGKPFEFWRKRALEWSKGDSIIDSETEVLLRLQSSLDALDEKEAIIKECFLDLGSFPQDQRIPAAALIDMWAELYEELDKDFLAIANLYELTTRSLGDLVVTRKETVEDDDYYCEHFVTQHDLLRQLAVYQAKLDPSKKRVIIGNFGDNLPKCLTEQKHQPIKPRLLSISSDGTFSKNLHNIQLADVEVLVLNFNTKNYALPEFVENMYNLKVLIVTNHGFVPAELSNFHLLDSLPNLKRIRLERVSIPSITKHRIQLKSLKKISLFMCSIGQAFSNCSFQISDALPNLEEMNVDYCNDLVELPDDLCSLVRLKKISITNCHKLSALPREIGKLDKLEVLRLRSCTDLAKLPCSVKNLVSLNFLDISDCFSIVELPEDFGELSSLTKINMRQCSRLQELPLSVWDLEQLEEVVCDEETEGLWEPFLPRLCNVVVRAVKEEFSLDWLQKLQS</sequence>
<evidence type="ECO:0000256" key="2">
    <source>
        <dbReference type="ARBA" id="ARBA00022737"/>
    </source>
</evidence>
<dbReference type="Proteomes" id="UP001457282">
    <property type="component" value="Unassembled WGS sequence"/>
</dbReference>
<dbReference type="AlphaFoldDB" id="A0AAW1VIT4"/>
<evidence type="ECO:0000256" key="3">
    <source>
        <dbReference type="ARBA" id="ARBA00022821"/>
    </source>
</evidence>
<evidence type="ECO:0000256" key="1">
    <source>
        <dbReference type="ARBA" id="ARBA00008894"/>
    </source>
</evidence>
<dbReference type="PROSITE" id="PS51153">
    <property type="entry name" value="RPW8"/>
    <property type="match status" value="1"/>
</dbReference>
<dbReference type="Pfam" id="PF05659">
    <property type="entry name" value="RPW8"/>
    <property type="match status" value="1"/>
</dbReference>
<evidence type="ECO:0000313" key="6">
    <source>
        <dbReference type="Proteomes" id="UP001457282"/>
    </source>
</evidence>
<dbReference type="EMBL" id="JBEDUW010000248">
    <property type="protein sequence ID" value="KAK9902932.1"/>
    <property type="molecule type" value="Genomic_DNA"/>
</dbReference>
<dbReference type="Pfam" id="PF00931">
    <property type="entry name" value="NB-ARC"/>
    <property type="match status" value="1"/>
</dbReference>
<comment type="caution">
    <text evidence="5">The sequence shown here is derived from an EMBL/GenBank/DDBJ whole genome shotgun (WGS) entry which is preliminary data.</text>
</comment>
<dbReference type="InterPro" id="IPR042197">
    <property type="entry name" value="Apaf_helical"/>
</dbReference>
<dbReference type="PRINTS" id="PR00364">
    <property type="entry name" value="DISEASERSIST"/>
</dbReference>
<dbReference type="Gene3D" id="1.10.8.430">
    <property type="entry name" value="Helical domain of apoptotic protease-activating factors"/>
    <property type="match status" value="1"/>
</dbReference>
<dbReference type="SUPFAM" id="SSF52047">
    <property type="entry name" value="RNI-like"/>
    <property type="match status" value="1"/>
</dbReference>
<keyword evidence="6" id="KW-1185">Reference proteome</keyword>
<dbReference type="InterPro" id="IPR002182">
    <property type="entry name" value="NB-ARC"/>
</dbReference>
<evidence type="ECO:0000313" key="5">
    <source>
        <dbReference type="EMBL" id="KAK9902932.1"/>
    </source>
</evidence>
<dbReference type="Gene3D" id="1.10.10.10">
    <property type="entry name" value="Winged helix-like DNA-binding domain superfamily/Winged helix DNA-binding domain"/>
    <property type="match status" value="1"/>
</dbReference>
<reference evidence="5 6" key="1">
    <citation type="journal article" date="2023" name="G3 (Bethesda)">
        <title>A chromosome-length genome assembly and annotation of blackberry (Rubus argutus, cv. 'Hillquist').</title>
        <authorList>
            <person name="Bruna T."/>
            <person name="Aryal R."/>
            <person name="Dudchenko O."/>
            <person name="Sargent D.J."/>
            <person name="Mead D."/>
            <person name="Buti M."/>
            <person name="Cavallini A."/>
            <person name="Hytonen T."/>
            <person name="Andres J."/>
            <person name="Pham M."/>
            <person name="Weisz D."/>
            <person name="Mascagni F."/>
            <person name="Usai G."/>
            <person name="Natali L."/>
            <person name="Bassil N."/>
            <person name="Fernandez G.E."/>
            <person name="Lomsadze A."/>
            <person name="Armour M."/>
            <person name="Olukolu B."/>
            <person name="Poorten T."/>
            <person name="Britton C."/>
            <person name="Davik J."/>
            <person name="Ashrafi H."/>
            <person name="Aiden E.L."/>
            <person name="Borodovsky M."/>
            <person name="Worthington M."/>
        </authorList>
    </citation>
    <scope>NUCLEOTIDE SEQUENCE [LARGE SCALE GENOMIC DNA]</scope>
    <source>
        <strain evidence="5">PI 553951</strain>
    </source>
</reference>
<gene>
    <name evidence="5" type="ORF">M0R45_001445</name>
</gene>
<dbReference type="PANTHER" id="PTHR36766">
    <property type="entry name" value="PLANT BROAD-SPECTRUM MILDEW RESISTANCE PROTEIN RPW8"/>
    <property type="match status" value="1"/>
</dbReference>
<dbReference type="InterPro" id="IPR027417">
    <property type="entry name" value="P-loop_NTPase"/>
</dbReference>
<organism evidence="5 6">
    <name type="scientific">Rubus argutus</name>
    <name type="common">Southern blackberry</name>
    <dbReference type="NCBI Taxonomy" id="59490"/>
    <lineage>
        <taxon>Eukaryota</taxon>
        <taxon>Viridiplantae</taxon>
        <taxon>Streptophyta</taxon>
        <taxon>Embryophyta</taxon>
        <taxon>Tracheophyta</taxon>
        <taxon>Spermatophyta</taxon>
        <taxon>Magnoliopsida</taxon>
        <taxon>eudicotyledons</taxon>
        <taxon>Gunneridae</taxon>
        <taxon>Pentapetalae</taxon>
        <taxon>rosids</taxon>
        <taxon>fabids</taxon>
        <taxon>Rosales</taxon>
        <taxon>Rosaceae</taxon>
        <taxon>Rosoideae</taxon>
        <taxon>Rosoideae incertae sedis</taxon>
        <taxon>Rubus</taxon>
    </lineage>
</organism>
<dbReference type="InterPro" id="IPR036388">
    <property type="entry name" value="WH-like_DNA-bd_sf"/>
</dbReference>
<dbReference type="Gene3D" id="3.40.50.300">
    <property type="entry name" value="P-loop containing nucleotide triphosphate hydrolases"/>
    <property type="match status" value="1"/>
</dbReference>
<dbReference type="Gene3D" id="3.80.10.10">
    <property type="entry name" value="Ribonuclease Inhibitor"/>
    <property type="match status" value="1"/>
</dbReference>